<dbReference type="SUPFAM" id="SSF47413">
    <property type="entry name" value="lambda repressor-like DNA-binding domains"/>
    <property type="match status" value="1"/>
</dbReference>
<dbReference type="InterPro" id="IPR001387">
    <property type="entry name" value="Cro/C1-type_HTH"/>
</dbReference>
<dbReference type="Gene3D" id="1.10.260.40">
    <property type="entry name" value="lambda repressor-like DNA-binding domains"/>
    <property type="match status" value="1"/>
</dbReference>
<feature type="domain" description="HTH cro/C1-type" evidence="2">
    <location>
        <begin position="7"/>
        <end position="62"/>
    </location>
</feature>
<evidence type="ECO:0000313" key="6">
    <source>
        <dbReference type="Proteomes" id="UP000184204"/>
    </source>
</evidence>
<reference evidence="4" key="4">
    <citation type="submission" date="2016-11" db="EMBL/GenBank/DDBJ databases">
        <authorList>
            <person name="Varghese N."/>
            <person name="Submissions S."/>
        </authorList>
    </citation>
    <scope>NUCLEOTIDE SEQUENCE</scope>
    <source>
        <strain evidence="4">DSM 1682</strain>
    </source>
</reference>
<dbReference type="Proteomes" id="UP000068026">
    <property type="component" value="Chromosome"/>
</dbReference>
<dbReference type="Proteomes" id="UP000184204">
    <property type="component" value="Unassembled WGS sequence"/>
</dbReference>
<organism evidence="4 6">
    <name type="scientific">Anaerotignum propionicum DSM 1682</name>
    <dbReference type="NCBI Taxonomy" id="991789"/>
    <lineage>
        <taxon>Bacteria</taxon>
        <taxon>Bacillati</taxon>
        <taxon>Bacillota</taxon>
        <taxon>Clostridia</taxon>
        <taxon>Lachnospirales</taxon>
        <taxon>Anaerotignaceae</taxon>
        <taxon>Anaerotignum</taxon>
    </lineage>
</organism>
<protein>
    <submittedName>
        <fullName evidence="4">Transcriptional regulator, contains XRE-family HTH domain</fullName>
    </submittedName>
    <submittedName>
        <fullName evidence="3">Transcriptional repressor DicA</fullName>
    </submittedName>
</protein>
<name>A0A110A749_ANAPI</name>
<dbReference type="PROSITE" id="PS50943">
    <property type="entry name" value="HTH_CROC1"/>
    <property type="match status" value="1"/>
</dbReference>
<dbReference type="KEGG" id="cpro:CPRO_07440"/>
<dbReference type="OrthoDB" id="9815805at2"/>
<evidence type="ECO:0000313" key="3">
    <source>
        <dbReference type="EMBL" id="AMJ40345.1"/>
    </source>
</evidence>
<evidence type="ECO:0000313" key="4">
    <source>
        <dbReference type="EMBL" id="SHE44536.1"/>
    </source>
</evidence>
<dbReference type="Pfam" id="PF01381">
    <property type="entry name" value="HTH_3"/>
    <property type="match status" value="1"/>
</dbReference>
<reference evidence="5" key="2">
    <citation type="submission" date="2016-01" db="EMBL/GenBank/DDBJ databases">
        <authorList>
            <person name="Poehlein A."/>
            <person name="Schlien K."/>
            <person name="Gottschalk G."/>
            <person name="Buckel W."/>
            <person name="Daniel R."/>
        </authorList>
    </citation>
    <scope>NUCLEOTIDE SEQUENCE [LARGE SCALE GENOMIC DNA]</scope>
    <source>
        <strain evidence="5">X2</strain>
    </source>
</reference>
<dbReference type="EMBL" id="CP014223">
    <property type="protein sequence ID" value="AMJ40345.1"/>
    <property type="molecule type" value="Genomic_DNA"/>
</dbReference>
<dbReference type="GO" id="GO:0003677">
    <property type="term" value="F:DNA binding"/>
    <property type="evidence" value="ECO:0007669"/>
    <property type="project" value="InterPro"/>
</dbReference>
<dbReference type="RefSeq" id="WP_066047961.1">
    <property type="nucleotide sequence ID" value="NZ_CP014223.1"/>
</dbReference>
<accession>A0A110A749</accession>
<dbReference type="SMART" id="SM00530">
    <property type="entry name" value="HTH_XRE"/>
    <property type="match status" value="1"/>
</dbReference>
<reference evidence="6" key="3">
    <citation type="submission" date="2016-11" db="EMBL/GenBank/DDBJ databases">
        <authorList>
            <person name="Jaros S."/>
            <person name="Januszkiewicz K."/>
            <person name="Wedrychowicz H."/>
        </authorList>
    </citation>
    <scope>NUCLEOTIDE SEQUENCE [LARGE SCALE GENOMIC DNA]</scope>
    <source>
        <strain evidence="6">DSM 1682</strain>
    </source>
</reference>
<evidence type="ECO:0000259" key="2">
    <source>
        <dbReference type="PROSITE" id="PS50943"/>
    </source>
</evidence>
<evidence type="ECO:0000256" key="1">
    <source>
        <dbReference type="SAM" id="MobiDB-lite"/>
    </source>
</evidence>
<feature type="region of interest" description="Disordered" evidence="1">
    <location>
        <begin position="126"/>
        <end position="146"/>
    </location>
</feature>
<sequence length="146" mass="16551">MKVGERIRLQRKKIGMSADQLADIIGTSRSTIFRYENGAIEKMPTSALEPIAEALRTTPAYLMGWVNSEDNERFALSIDADNIIVELEKLNELGRKEAIKRVEELTHINKYSAKSKINHLTPIAAHNDNADDEDQQNLMKKDIDEL</sequence>
<dbReference type="InterPro" id="IPR010982">
    <property type="entry name" value="Lambda_DNA-bd_dom_sf"/>
</dbReference>
<reference evidence="3 5" key="1">
    <citation type="journal article" date="2016" name="Genome Announc.">
        <title>Complete Genome Sequence of the Amino Acid-Fermenting Clostridium propionicum X2 (DSM 1682).</title>
        <authorList>
            <person name="Poehlein A."/>
            <person name="Schlien K."/>
            <person name="Chowdhury N.P."/>
            <person name="Gottschalk G."/>
            <person name="Buckel W."/>
            <person name="Daniel R."/>
        </authorList>
    </citation>
    <scope>NUCLEOTIDE SEQUENCE [LARGE SCALE GENOMIC DNA]</scope>
    <source>
        <strain evidence="3 5">X2</strain>
    </source>
</reference>
<dbReference type="EMBL" id="FQUA01000002">
    <property type="protein sequence ID" value="SHE44536.1"/>
    <property type="molecule type" value="Genomic_DNA"/>
</dbReference>
<dbReference type="AlphaFoldDB" id="A0A110A749"/>
<evidence type="ECO:0000313" key="5">
    <source>
        <dbReference type="Proteomes" id="UP000068026"/>
    </source>
</evidence>
<dbReference type="CDD" id="cd00093">
    <property type="entry name" value="HTH_XRE"/>
    <property type="match status" value="1"/>
</dbReference>
<proteinExistence type="predicted"/>
<gene>
    <name evidence="3" type="ORF">CPRO_07440</name>
    <name evidence="4" type="ORF">SAMN02745151_00735</name>
</gene>
<keyword evidence="5" id="KW-1185">Reference proteome</keyword>